<feature type="chain" id="PRO_5047280515" description="Secreted protein" evidence="1">
    <location>
        <begin position="25"/>
        <end position="158"/>
    </location>
</feature>
<feature type="signal peptide" evidence="1">
    <location>
        <begin position="1"/>
        <end position="24"/>
    </location>
</feature>
<gene>
    <name evidence="2" type="ORF">GCM10023336_52370</name>
</gene>
<keyword evidence="1" id="KW-0732">Signal</keyword>
<sequence>MHFNMPARAALSAAIALSALLAPAAGVASAASSTLSAFREAVAAAGDSFDARCRSHNRNYILKKYHWGPKFYTLRCATSTWGWKHIKLRHGWNSTMDRKIGAAIWSGDPNGRGGYSTYLRKCPRVEKFRTIIGTPGGKNDLLTAYNVDQPAFSGAAAC</sequence>
<reference evidence="3" key="1">
    <citation type="journal article" date="2019" name="Int. J. Syst. Evol. Microbiol.">
        <title>The Global Catalogue of Microorganisms (GCM) 10K type strain sequencing project: providing services to taxonomists for standard genome sequencing and annotation.</title>
        <authorList>
            <consortium name="The Broad Institute Genomics Platform"/>
            <consortium name="The Broad Institute Genome Sequencing Center for Infectious Disease"/>
            <person name="Wu L."/>
            <person name="Ma J."/>
        </authorList>
    </citation>
    <scope>NUCLEOTIDE SEQUENCE [LARGE SCALE GENOMIC DNA]</scope>
    <source>
        <strain evidence="3">JCM 18410</strain>
    </source>
</reference>
<keyword evidence="3" id="KW-1185">Reference proteome</keyword>
<dbReference type="EMBL" id="BAABKC010000080">
    <property type="protein sequence ID" value="GAA5068809.1"/>
    <property type="molecule type" value="Genomic_DNA"/>
</dbReference>
<proteinExistence type="predicted"/>
<evidence type="ECO:0008006" key="4">
    <source>
        <dbReference type="Google" id="ProtNLM"/>
    </source>
</evidence>
<evidence type="ECO:0000313" key="3">
    <source>
        <dbReference type="Proteomes" id="UP001500124"/>
    </source>
</evidence>
<name>A0ABP9L3X4_9ACTN</name>
<comment type="caution">
    <text evidence="2">The sequence shown here is derived from an EMBL/GenBank/DDBJ whole genome shotgun (WGS) entry which is preliminary data.</text>
</comment>
<protein>
    <recommendedName>
        <fullName evidence="4">Secreted protein</fullName>
    </recommendedName>
</protein>
<organism evidence="2 3">
    <name type="scientific">Streptomyces similanensis</name>
    <dbReference type="NCBI Taxonomy" id="1274988"/>
    <lineage>
        <taxon>Bacteria</taxon>
        <taxon>Bacillati</taxon>
        <taxon>Actinomycetota</taxon>
        <taxon>Actinomycetes</taxon>
        <taxon>Kitasatosporales</taxon>
        <taxon>Streptomycetaceae</taxon>
        <taxon>Streptomyces</taxon>
    </lineage>
</organism>
<dbReference type="Proteomes" id="UP001500124">
    <property type="component" value="Unassembled WGS sequence"/>
</dbReference>
<evidence type="ECO:0000256" key="1">
    <source>
        <dbReference type="SAM" id="SignalP"/>
    </source>
</evidence>
<dbReference type="RefSeq" id="WP_345670534.1">
    <property type="nucleotide sequence ID" value="NZ_BAABKC010000080.1"/>
</dbReference>
<evidence type="ECO:0000313" key="2">
    <source>
        <dbReference type="EMBL" id="GAA5068809.1"/>
    </source>
</evidence>
<accession>A0ABP9L3X4</accession>